<evidence type="ECO:0000313" key="1">
    <source>
        <dbReference type="EMBL" id="ABD33157.2"/>
    </source>
</evidence>
<reference evidence="1" key="1">
    <citation type="submission" date="2005-04" db="EMBL/GenBank/DDBJ databases">
        <authorList>
            <person name="Town C.D."/>
        </authorList>
    </citation>
    <scope>NUCLEOTIDE SEQUENCE</scope>
</reference>
<protein>
    <submittedName>
        <fullName evidence="1">Uncharacterized protein</fullName>
    </submittedName>
</protein>
<proteinExistence type="predicted"/>
<sequence length="98" mass="11548">MVQFCCIIIKKCPIGYSSCYRVFIFYSKFSISRNFQLKKNYYCDVWLLLAKIESVMGALDRPRCITGLAFQPQSQEDDYGIEHHLREHFKLGDDNPKK</sequence>
<name>Q2HRW6_MEDTR</name>
<dbReference type="AlphaFoldDB" id="Q2HRW6"/>
<dbReference type="EMBL" id="AC157890">
    <property type="protein sequence ID" value="ABD33157.2"/>
    <property type="molecule type" value="Genomic_DNA"/>
</dbReference>
<accession>Q2HRW6</accession>
<gene>
    <name evidence="1" type="ORF">MtrDRAFT_AC157890g35v2</name>
</gene>
<reference evidence="1" key="2">
    <citation type="submission" date="2007-03" db="EMBL/GenBank/DDBJ databases">
        <authorList>
            <consortium name="The International Medicago Genome Annotation Group"/>
        </authorList>
    </citation>
    <scope>NUCLEOTIDE SEQUENCE</scope>
</reference>
<organism evidence="1">
    <name type="scientific">Medicago truncatula</name>
    <name type="common">Barrel medic</name>
    <name type="synonym">Medicago tribuloides</name>
    <dbReference type="NCBI Taxonomy" id="3880"/>
    <lineage>
        <taxon>Eukaryota</taxon>
        <taxon>Viridiplantae</taxon>
        <taxon>Streptophyta</taxon>
        <taxon>Embryophyta</taxon>
        <taxon>Tracheophyta</taxon>
        <taxon>Spermatophyta</taxon>
        <taxon>Magnoliopsida</taxon>
        <taxon>eudicotyledons</taxon>
        <taxon>Gunneridae</taxon>
        <taxon>Pentapetalae</taxon>
        <taxon>rosids</taxon>
        <taxon>fabids</taxon>
        <taxon>Fabales</taxon>
        <taxon>Fabaceae</taxon>
        <taxon>Papilionoideae</taxon>
        <taxon>50 kb inversion clade</taxon>
        <taxon>NPAAA clade</taxon>
        <taxon>Hologalegina</taxon>
        <taxon>IRL clade</taxon>
        <taxon>Trifolieae</taxon>
        <taxon>Medicago</taxon>
    </lineage>
</organism>